<dbReference type="AlphaFoldDB" id="A0A2N3L0Y4"/>
<proteinExistence type="predicted"/>
<dbReference type="Proteomes" id="UP000233332">
    <property type="component" value="Unassembled WGS sequence"/>
</dbReference>
<accession>A0A2N3L0Y4</accession>
<organism evidence="1 2">
    <name type="scientific">Thalassospira lohafexi</name>
    <dbReference type="NCBI Taxonomy" id="744227"/>
    <lineage>
        <taxon>Bacteria</taxon>
        <taxon>Pseudomonadati</taxon>
        <taxon>Pseudomonadota</taxon>
        <taxon>Alphaproteobacteria</taxon>
        <taxon>Rhodospirillales</taxon>
        <taxon>Thalassospiraceae</taxon>
        <taxon>Thalassospira</taxon>
    </lineage>
</organism>
<dbReference type="EMBL" id="NXGX01000013">
    <property type="protein sequence ID" value="PKR56461.1"/>
    <property type="molecule type" value="Genomic_DNA"/>
</dbReference>
<keyword evidence="2" id="KW-1185">Reference proteome</keyword>
<gene>
    <name evidence="1" type="ORF">COO92_21025</name>
</gene>
<name>A0A2N3L0Y4_9PROT</name>
<evidence type="ECO:0000313" key="2">
    <source>
        <dbReference type="Proteomes" id="UP000233332"/>
    </source>
</evidence>
<evidence type="ECO:0000313" key="1">
    <source>
        <dbReference type="EMBL" id="PKR56461.1"/>
    </source>
</evidence>
<sequence>MRQLGSHKALPIAVIVIAAVGFYDMDFLTTTEDWREDLACAAYYEINPTAATETNNAEIWIKRAVANASEKPSPQSEAAIRIKLRYMIKELRDPALSEADQNTQIVALKDSCS</sequence>
<comment type="caution">
    <text evidence="1">The sequence shown here is derived from an EMBL/GenBank/DDBJ whole genome shotgun (WGS) entry which is preliminary data.</text>
</comment>
<protein>
    <submittedName>
        <fullName evidence="1">Uncharacterized protein</fullName>
    </submittedName>
</protein>
<reference evidence="1 2" key="1">
    <citation type="submission" date="2017-09" db="EMBL/GenBank/DDBJ databases">
        <title>Biodiversity and function of Thalassospira species in the particle-attached aromatic-hydrocarbon-degrading consortia from the surface seawater of the China South Sea.</title>
        <authorList>
            <person name="Dong C."/>
            <person name="Lai Q."/>
            <person name="Shao Z."/>
        </authorList>
    </citation>
    <scope>NUCLEOTIDE SEQUENCE [LARGE SCALE GENOMIC DNA]</scope>
    <source>
        <strain evidence="1 2">139Z-12</strain>
    </source>
</reference>